<dbReference type="Proteomes" id="UP000790709">
    <property type="component" value="Unassembled WGS sequence"/>
</dbReference>
<protein>
    <submittedName>
        <fullName evidence="1">Uncharacterized protein</fullName>
    </submittedName>
</protein>
<name>A0ACB8C130_9AGAM</name>
<proteinExistence type="predicted"/>
<reference evidence="1" key="1">
    <citation type="journal article" date="2021" name="New Phytol.">
        <title>Evolutionary innovations through gain and loss of genes in the ectomycorrhizal Boletales.</title>
        <authorList>
            <person name="Wu G."/>
            <person name="Miyauchi S."/>
            <person name="Morin E."/>
            <person name="Kuo A."/>
            <person name="Drula E."/>
            <person name="Varga T."/>
            <person name="Kohler A."/>
            <person name="Feng B."/>
            <person name="Cao Y."/>
            <person name="Lipzen A."/>
            <person name="Daum C."/>
            <person name="Hundley H."/>
            <person name="Pangilinan J."/>
            <person name="Johnson J."/>
            <person name="Barry K."/>
            <person name="LaButti K."/>
            <person name="Ng V."/>
            <person name="Ahrendt S."/>
            <person name="Min B."/>
            <person name="Choi I.G."/>
            <person name="Park H."/>
            <person name="Plett J.M."/>
            <person name="Magnuson J."/>
            <person name="Spatafora J.W."/>
            <person name="Nagy L.G."/>
            <person name="Henrissat B."/>
            <person name="Grigoriev I.V."/>
            <person name="Yang Z.L."/>
            <person name="Xu J."/>
            <person name="Martin F.M."/>
        </authorList>
    </citation>
    <scope>NUCLEOTIDE SEQUENCE</scope>
    <source>
        <strain evidence="1">KUC20120723A-06</strain>
    </source>
</reference>
<comment type="caution">
    <text evidence="1">The sequence shown here is derived from an EMBL/GenBank/DDBJ whole genome shotgun (WGS) entry which is preliminary data.</text>
</comment>
<evidence type="ECO:0000313" key="1">
    <source>
        <dbReference type="EMBL" id="KAH7931353.1"/>
    </source>
</evidence>
<gene>
    <name evidence="1" type="ORF">BV22DRAFT_1124276</name>
</gene>
<accession>A0ACB8C130</accession>
<organism evidence="1 2">
    <name type="scientific">Leucogyrophana mollusca</name>
    <dbReference type="NCBI Taxonomy" id="85980"/>
    <lineage>
        <taxon>Eukaryota</taxon>
        <taxon>Fungi</taxon>
        <taxon>Dikarya</taxon>
        <taxon>Basidiomycota</taxon>
        <taxon>Agaricomycotina</taxon>
        <taxon>Agaricomycetes</taxon>
        <taxon>Agaricomycetidae</taxon>
        <taxon>Boletales</taxon>
        <taxon>Boletales incertae sedis</taxon>
        <taxon>Leucogyrophana</taxon>
    </lineage>
</organism>
<sequence length="501" mass="55265">MSGDHREPPVKRWGPESESSSLSRNDDVHELMPLSAASFSTQEIPALHKVNSEDVESGSEKPLTYLRAKDRWKGRPKVGILMSILNVYCSSWLNILLLLTPLAWYAHFHTEWSKEVVFALCFLALIPHAKLFDFYGEQLSLYCGKELGDLITITLNNVVEATLAIILLFRCELKLLQSTITGVVLLHLLLVPGAAFATGGARIWEQDLHPARTQLNQTLLTVGVLALLLPAAFYAATSASPIASANATENIVDAGLTSKTSVDFLTMSKGMAILLLLIYIASRIFYHNPPGEGHNMLTHPDVPRGLQQEIEELDRTVPKVNAWVCLIFLAQNTVVMAVTAEWLVDSIDSVRENAHITMEFFGIVILPFVSFSADGTVSVVYFARRIARQLMNTTDPEPPTTLAKAGAIDLSIQFVLLWMPIVVLLGWIAGKPFSLLFDLFEVAALLGACFVVNYVTADSKTNWAEGFVLLSFYTMLVLCTWYYQGETAVAQLLACTGQANE</sequence>
<dbReference type="EMBL" id="MU266327">
    <property type="protein sequence ID" value="KAH7931353.1"/>
    <property type="molecule type" value="Genomic_DNA"/>
</dbReference>
<keyword evidence="2" id="KW-1185">Reference proteome</keyword>
<evidence type="ECO:0000313" key="2">
    <source>
        <dbReference type="Proteomes" id="UP000790709"/>
    </source>
</evidence>